<dbReference type="NCBIfam" id="TIGR01879">
    <property type="entry name" value="hydantase"/>
    <property type="match status" value="1"/>
</dbReference>
<dbReference type="KEGG" id="minf:MESINF_2824"/>
<dbReference type="InterPro" id="IPR036264">
    <property type="entry name" value="Bact_exopeptidase_dim_dom"/>
</dbReference>
<dbReference type="GO" id="GO:0046872">
    <property type="term" value="F:metal ion binding"/>
    <property type="evidence" value="ECO:0007669"/>
    <property type="project" value="UniProtKB-KW"/>
</dbReference>
<evidence type="ECO:0000256" key="2">
    <source>
        <dbReference type="ARBA" id="ARBA00022801"/>
    </source>
</evidence>
<dbReference type="EC" id="3.-.-.-" evidence="5"/>
<dbReference type="AlphaFoldDB" id="A0A7Z7PS92"/>
<keyword evidence="3" id="KW-0479">Metal-binding</keyword>
<dbReference type="InterPro" id="IPR010158">
    <property type="entry name" value="Amidase_Cbmase"/>
</dbReference>
<dbReference type="Pfam" id="PF01546">
    <property type="entry name" value="Peptidase_M20"/>
    <property type="match status" value="1"/>
</dbReference>
<reference evidence="5 6" key="1">
    <citation type="submission" date="2017-01" db="EMBL/GenBank/DDBJ databases">
        <authorList>
            <person name="Erauso G."/>
        </authorList>
    </citation>
    <scope>NUCLEOTIDE SEQUENCE [LARGE SCALE GENOMIC DNA]</scope>
    <source>
        <strain evidence="5">MESINF1</strain>
    </source>
</reference>
<dbReference type="PANTHER" id="PTHR32494:SF5">
    <property type="entry name" value="ALLANTOATE AMIDOHYDROLASE"/>
    <property type="match status" value="1"/>
</dbReference>
<keyword evidence="3" id="KW-0862">Zinc</keyword>
<dbReference type="PANTHER" id="PTHR32494">
    <property type="entry name" value="ALLANTOATE DEIMINASE-RELATED"/>
    <property type="match status" value="1"/>
</dbReference>
<dbReference type="Proteomes" id="UP000250796">
    <property type="component" value="Chromosome MESINF"/>
</dbReference>
<comment type="cofactor">
    <cofactor evidence="3">
        <name>Zn(2+)</name>
        <dbReference type="ChEBI" id="CHEBI:29105"/>
    </cofactor>
    <text evidence="3">Binds 2 Zn(2+) ions per subunit.</text>
</comment>
<evidence type="ECO:0000313" key="6">
    <source>
        <dbReference type="Proteomes" id="UP000250796"/>
    </source>
</evidence>
<dbReference type="GO" id="GO:0016813">
    <property type="term" value="F:hydrolase activity, acting on carbon-nitrogen (but not peptide) bonds, in linear amidines"/>
    <property type="evidence" value="ECO:0007669"/>
    <property type="project" value="InterPro"/>
</dbReference>
<feature type="binding site" evidence="3">
    <location>
        <position position="378"/>
    </location>
    <ligand>
        <name>Zn(2+)</name>
        <dbReference type="ChEBI" id="CHEBI:29105"/>
        <label>2</label>
    </ligand>
</feature>
<organism evidence="5 6">
    <name type="scientific">Mesotoga infera</name>
    <dbReference type="NCBI Taxonomy" id="1236046"/>
    <lineage>
        <taxon>Bacteria</taxon>
        <taxon>Thermotogati</taxon>
        <taxon>Thermotogota</taxon>
        <taxon>Thermotogae</taxon>
        <taxon>Kosmotogales</taxon>
        <taxon>Kosmotogaceae</taxon>
        <taxon>Mesotoga</taxon>
    </lineage>
</organism>
<feature type="binding site" evidence="3">
    <location>
        <position position="90"/>
    </location>
    <ligand>
        <name>Zn(2+)</name>
        <dbReference type="ChEBI" id="CHEBI:29105"/>
        <label>2</label>
    </ligand>
</feature>
<keyword evidence="2 5" id="KW-0378">Hydrolase</keyword>
<protein>
    <submittedName>
        <fullName evidence="5">Putative Uncharacterized hydrolase HI_0588</fullName>
        <ecNumber evidence="5">3.-.-.-</ecNumber>
    </submittedName>
</protein>
<feature type="binding site" evidence="3">
    <location>
        <position position="185"/>
    </location>
    <ligand>
        <name>Zn(2+)</name>
        <dbReference type="ChEBI" id="CHEBI:29105"/>
        <label>1</label>
    </ligand>
</feature>
<dbReference type="Gene3D" id="3.40.630.10">
    <property type="entry name" value="Zn peptidases"/>
    <property type="match status" value="1"/>
</dbReference>
<evidence type="ECO:0000313" key="5">
    <source>
        <dbReference type="EMBL" id="SSC14264.1"/>
    </source>
</evidence>
<feature type="binding site" evidence="3">
    <location>
        <position position="90"/>
    </location>
    <ligand>
        <name>Zn(2+)</name>
        <dbReference type="ChEBI" id="CHEBI:29105"/>
        <label>1</label>
    </ligand>
</feature>
<accession>A0A7Z7PS92</accession>
<feature type="binding site" evidence="3">
    <location>
        <position position="122"/>
    </location>
    <ligand>
        <name>Zn(2+)</name>
        <dbReference type="ChEBI" id="CHEBI:29105"/>
        <label>2</label>
    </ligand>
</feature>
<keyword evidence="6" id="KW-1185">Reference proteome</keyword>
<evidence type="ECO:0000256" key="4">
    <source>
        <dbReference type="PIRSR" id="PIRSR001235-2"/>
    </source>
</evidence>
<dbReference type="EMBL" id="LS974202">
    <property type="protein sequence ID" value="SSC14264.1"/>
    <property type="molecule type" value="Genomic_DNA"/>
</dbReference>
<dbReference type="PIRSF" id="PIRSF001235">
    <property type="entry name" value="Amidase_carbamoylase"/>
    <property type="match status" value="1"/>
</dbReference>
<dbReference type="SUPFAM" id="SSF55031">
    <property type="entry name" value="Bacterial exopeptidase dimerisation domain"/>
    <property type="match status" value="1"/>
</dbReference>
<feature type="binding site" evidence="4">
    <location>
        <position position="271"/>
    </location>
    <ligand>
        <name>allantoate</name>
        <dbReference type="ChEBI" id="CHEBI:17536"/>
    </ligand>
</feature>
<feature type="binding site" evidence="4">
    <location>
        <position position="210"/>
    </location>
    <ligand>
        <name>allantoate</name>
        <dbReference type="ChEBI" id="CHEBI:17536"/>
    </ligand>
</feature>
<dbReference type="InterPro" id="IPR002933">
    <property type="entry name" value="Peptidase_M20"/>
</dbReference>
<feature type="binding site" evidence="3">
    <location>
        <position position="79"/>
    </location>
    <ligand>
        <name>Zn(2+)</name>
        <dbReference type="ChEBI" id="CHEBI:29105"/>
        <label>1</label>
    </ligand>
</feature>
<gene>
    <name evidence="5" type="ORF">MESINF_2824</name>
</gene>
<name>A0A7Z7PS92_9BACT</name>
<proteinExistence type="inferred from homology"/>
<comment type="similarity">
    <text evidence="1">Belongs to the peptidase M20 family.</text>
</comment>
<sequence>MFYSIREKIVREIGAFARFSLPGPGVTRLPFSDENDRAIEYIIERLRSLGKRVYVDELGNVASSSENVVQAGKTFIISHYDSVPGGGKYDGVAGLVFGLILLEMLEDRTRDRVEMIAFNCEESSLFGQASIGSKYFFGRCVPEDYTALIGNERSLGELIDIKRYSKLSLAEKPEITGISRFLEVHIDQSAYLYRKGSRLGLVERIAGQRRLRLNFKGETGHSSLADLSARRDSLLAAASAIKAVREIMEKHLVSGAVGTVTRVENKPNVINMIPGETELMVDIRGFSADLLELYVEELVGICQGESERYSIAFDWSVVSQYDPAVMDGEFSANCFKQLSESGLDPIVMNSMAWHDIAGTAGTYPSNLLLLPNPSGVSHSPDESMDIDACASLVEFFITKGVLCAPD</sequence>
<feature type="binding site" evidence="4">
    <location>
        <position position="284"/>
    </location>
    <ligand>
        <name>allantoate</name>
        <dbReference type="ChEBI" id="CHEBI:17536"/>
    </ligand>
</feature>
<evidence type="ECO:0000256" key="1">
    <source>
        <dbReference type="ARBA" id="ARBA00006153"/>
    </source>
</evidence>
<evidence type="ECO:0000256" key="3">
    <source>
        <dbReference type="PIRSR" id="PIRSR001235-1"/>
    </source>
</evidence>
<dbReference type="RefSeq" id="WP_169700691.1">
    <property type="nucleotide sequence ID" value="NZ_LS974202.1"/>
</dbReference>
<dbReference type="SUPFAM" id="SSF53187">
    <property type="entry name" value="Zn-dependent exopeptidases"/>
    <property type="match status" value="1"/>
</dbReference>
<dbReference type="Gene3D" id="3.30.70.360">
    <property type="match status" value="1"/>
</dbReference>